<evidence type="ECO:0000313" key="3">
    <source>
        <dbReference type="EMBL" id="PRY15976.1"/>
    </source>
</evidence>
<evidence type="ECO:0000313" key="4">
    <source>
        <dbReference type="Proteomes" id="UP000238083"/>
    </source>
</evidence>
<keyword evidence="4" id="KW-1185">Reference proteome</keyword>
<dbReference type="Gene3D" id="3.90.550.10">
    <property type="entry name" value="Spore Coat Polysaccharide Biosynthesis Protein SpsA, Chain A"/>
    <property type="match status" value="1"/>
</dbReference>
<dbReference type="EMBL" id="PVZF01000004">
    <property type="protein sequence ID" value="PRY15976.1"/>
    <property type="molecule type" value="Genomic_DNA"/>
</dbReference>
<dbReference type="OrthoDB" id="3177103at2"/>
<reference evidence="3 4" key="1">
    <citation type="submission" date="2018-03" db="EMBL/GenBank/DDBJ databases">
        <title>Genomic Encyclopedia of Archaeal and Bacterial Type Strains, Phase II (KMG-II): from individual species to whole genera.</title>
        <authorList>
            <person name="Goeker M."/>
        </authorList>
    </citation>
    <scope>NUCLEOTIDE SEQUENCE [LARGE SCALE GENOMIC DNA]</scope>
    <source>
        <strain evidence="3 4">DSM 19711</strain>
    </source>
</reference>
<dbReference type="InterPro" id="IPR001173">
    <property type="entry name" value="Glyco_trans_2-like"/>
</dbReference>
<dbReference type="PANTHER" id="PTHR48090">
    <property type="entry name" value="UNDECAPRENYL-PHOSPHATE 4-DEOXY-4-FORMAMIDO-L-ARABINOSE TRANSFERASE-RELATED"/>
    <property type="match status" value="1"/>
</dbReference>
<accession>A0A2T0R5D1</accession>
<comment type="similarity">
    <text evidence="1">Belongs to the glycosyltransferase 2 family.</text>
</comment>
<comment type="caution">
    <text evidence="3">The sequence shown here is derived from an EMBL/GenBank/DDBJ whole genome shotgun (WGS) entry which is preliminary data.</text>
</comment>
<dbReference type="InterPro" id="IPR050256">
    <property type="entry name" value="Glycosyltransferase_2"/>
</dbReference>
<sequence>MVSPVAVRPSHPSVTIVVPAWNEARNLEIVLPKLPDVHEVIVVDGNSTDDSAEVVARVLPQAKFLQQTRRGKGNALAVGFEAATGDVVVMFDADGSADAAEIADFVAALVAGADFAKGSRVLAAGGSDDITLVRDTGNRVLTAITNVLFRTRYTDLCYGYNAFWRDVLHHMSIPSSRYDTAQWGDGFEIETLINCRVAAAGLQIHEVPSVELRRIHGESNLHAVRDGIRVLRTILTERFQHGRSTTPTPSADLLTHAHADSAHAEATERVLDAVANGSADAPLLAADMPMVQVIDLRTPAEQVVLPEQGRDVPARENA</sequence>
<name>A0A2T0R5D1_9ACTN</name>
<proteinExistence type="inferred from homology"/>
<dbReference type="PANTHER" id="PTHR48090:SF7">
    <property type="entry name" value="RFBJ PROTEIN"/>
    <property type="match status" value="1"/>
</dbReference>
<dbReference type="Pfam" id="PF00535">
    <property type="entry name" value="Glycos_transf_2"/>
    <property type="match status" value="1"/>
</dbReference>
<dbReference type="CDD" id="cd04179">
    <property type="entry name" value="DPM_DPG-synthase_like"/>
    <property type="match status" value="1"/>
</dbReference>
<gene>
    <name evidence="3" type="ORF">CLV37_104189</name>
</gene>
<evidence type="ECO:0000256" key="1">
    <source>
        <dbReference type="ARBA" id="ARBA00006739"/>
    </source>
</evidence>
<feature type="domain" description="Glycosyltransferase 2-like" evidence="2">
    <location>
        <begin position="15"/>
        <end position="169"/>
    </location>
</feature>
<dbReference type="Proteomes" id="UP000238083">
    <property type="component" value="Unassembled WGS sequence"/>
</dbReference>
<keyword evidence="3" id="KW-0808">Transferase</keyword>
<dbReference type="SUPFAM" id="SSF53448">
    <property type="entry name" value="Nucleotide-diphospho-sugar transferases"/>
    <property type="match status" value="1"/>
</dbReference>
<protein>
    <submittedName>
        <fullName evidence="3">Glycosyl transferase family 2</fullName>
    </submittedName>
</protein>
<dbReference type="GO" id="GO:0016740">
    <property type="term" value="F:transferase activity"/>
    <property type="evidence" value="ECO:0007669"/>
    <property type="project" value="UniProtKB-KW"/>
</dbReference>
<evidence type="ECO:0000259" key="2">
    <source>
        <dbReference type="Pfam" id="PF00535"/>
    </source>
</evidence>
<dbReference type="AlphaFoldDB" id="A0A2T0R5D1"/>
<dbReference type="InterPro" id="IPR029044">
    <property type="entry name" value="Nucleotide-diphossugar_trans"/>
</dbReference>
<organism evidence="3 4">
    <name type="scientific">Kineococcus rhizosphaerae</name>
    <dbReference type="NCBI Taxonomy" id="559628"/>
    <lineage>
        <taxon>Bacteria</taxon>
        <taxon>Bacillati</taxon>
        <taxon>Actinomycetota</taxon>
        <taxon>Actinomycetes</taxon>
        <taxon>Kineosporiales</taxon>
        <taxon>Kineosporiaceae</taxon>
        <taxon>Kineococcus</taxon>
    </lineage>
</organism>